<evidence type="ECO:0000256" key="5">
    <source>
        <dbReference type="ARBA" id="ARBA00050213"/>
    </source>
</evidence>
<dbReference type="SUPFAM" id="SSF52972">
    <property type="entry name" value="ITPase-like"/>
    <property type="match status" value="1"/>
</dbReference>
<evidence type="ECO:0000256" key="6">
    <source>
        <dbReference type="ARBA" id="ARBA00053369"/>
    </source>
</evidence>
<dbReference type="PANTHER" id="PTHR43213">
    <property type="entry name" value="BIFUNCTIONAL DTTP/UTP PYROPHOSPHATASE/METHYLTRANSFERASE PROTEIN-RELATED"/>
    <property type="match status" value="1"/>
</dbReference>
<comment type="subcellular location">
    <subcellularLocation>
        <location evidence="1 8">Cytoplasm</location>
    </subcellularLocation>
</comment>
<evidence type="ECO:0000256" key="1">
    <source>
        <dbReference type="ARBA" id="ARBA00004496"/>
    </source>
</evidence>
<sequence length="197" mass="22001">MKLILASTSVSRQKILKKFNLAFDCVAPDCDETPYPNEEAINLVQRLSRIKAESVAKQYANRIIIGSDQVGVLNKQIIGKPHTVENAIKQLQACSGKTIHFYTGLTVMHTGNQQSITVYEPFSVTFRHLSLAEICAYIEKEQPLYCAGSFKCDELGITLFDKLTGEDINTLIGLPLIRLNKILIEMGYNPLLQSNHT</sequence>
<comment type="caution">
    <text evidence="9">The sequence shown here is derived from an EMBL/GenBank/DDBJ whole genome shotgun (WGS) entry which is preliminary data.</text>
</comment>
<dbReference type="FunFam" id="3.90.950.10:FF:000005">
    <property type="entry name" value="7-methyl-GTP pyrophosphatase"/>
    <property type="match status" value="1"/>
</dbReference>
<dbReference type="NCBIfam" id="TIGR00172">
    <property type="entry name" value="maf"/>
    <property type="match status" value="1"/>
</dbReference>
<feature type="active site" description="Proton acceptor" evidence="8">
    <location>
        <position position="68"/>
    </location>
</feature>
<dbReference type="PANTHER" id="PTHR43213:SF10">
    <property type="entry name" value="7-METHYL-GTP PYROPHOSPHATASE"/>
    <property type="match status" value="1"/>
</dbReference>
<dbReference type="Proteomes" id="UP000506160">
    <property type="component" value="Unassembled WGS sequence"/>
</dbReference>
<dbReference type="GO" id="GO:0005737">
    <property type="term" value="C:cytoplasm"/>
    <property type="evidence" value="ECO:0007669"/>
    <property type="project" value="UniProtKB-SubCell"/>
</dbReference>
<protein>
    <recommendedName>
        <fullName evidence="8">Nucleoside triphosphate pyrophosphatase</fullName>
        <ecNumber evidence="8">3.6.1.9</ecNumber>
    </recommendedName>
    <alternativeName>
        <fullName evidence="8">Nucleotide pyrophosphatase</fullName>
        <shortName evidence="8">Nucleotide PPase</shortName>
    </alternativeName>
</protein>
<dbReference type="GO" id="GO:0009117">
    <property type="term" value="P:nucleotide metabolic process"/>
    <property type="evidence" value="ECO:0007669"/>
    <property type="project" value="UniProtKB-KW"/>
</dbReference>
<comment type="function">
    <text evidence="6">Nucleoside triphosphate pyrophosphatase that hydrolyzes 7-methyl-GTP (m(7)GTP). May have a dual role in cell division arrest and in preventing the incorporation of modified nucleotides into cellular nucleic acids.</text>
</comment>
<comment type="caution">
    <text evidence="8">Lacks conserved residue(s) required for the propagation of feature annotation.</text>
</comment>
<keyword evidence="10" id="KW-1185">Reference proteome</keyword>
<evidence type="ECO:0000256" key="2">
    <source>
        <dbReference type="ARBA" id="ARBA00022490"/>
    </source>
</evidence>
<dbReference type="EC" id="3.6.1.9" evidence="8"/>
<evidence type="ECO:0000313" key="9">
    <source>
        <dbReference type="EMBL" id="TEA28002.1"/>
    </source>
</evidence>
<comment type="cofactor">
    <cofactor evidence="8">
        <name>a divalent metal cation</name>
        <dbReference type="ChEBI" id="CHEBI:60240"/>
    </cofactor>
</comment>
<proteinExistence type="inferred from homology"/>
<evidence type="ECO:0000256" key="8">
    <source>
        <dbReference type="HAMAP-Rule" id="MF_00528"/>
    </source>
</evidence>
<dbReference type="InterPro" id="IPR029001">
    <property type="entry name" value="ITPase-like_fam"/>
</dbReference>
<dbReference type="RefSeq" id="WP_036562135.1">
    <property type="nucleotide sequence ID" value="NZ_AWGA01000011.1"/>
</dbReference>
<dbReference type="GO" id="GO:0047429">
    <property type="term" value="F:nucleoside triphosphate diphosphatase activity"/>
    <property type="evidence" value="ECO:0007669"/>
    <property type="project" value="UniProtKB-EC"/>
</dbReference>
<comment type="catalytic activity">
    <reaction evidence="8">
        <text>a 2'-deoxyribonucleoside 5'-triphosphate + H2O = a 2'-deoxyribonucleoside 5'-phosphate + diphosphate + H(+)</text>
        <dbReference type="Rhea" id="RHEA:44644"/>
        <dbReference type="ChEBI" id="CHEBI:15377"/>
        <dbReference type="ChEBI" id="CHEBI:15378"/>
        <dbReference type="ChEBI" id="CHEBI:33019"/>
        <dbReference type="ChEBI" id="CHEBI:61560"/>
        <dbReference type="ChEBI" id="CHEBI:65317"/>
        <dbReference type="EC" id="3.6.1.9"/>
    </reaction>
</comment>
<comment type="catalytic activity">
    <reaction evidence="5">
        <text>N(7)-methyl-GTP + H2O = N(7)-methyl-GMP + diphosphate + H(+)</text>
        <dbReference type="Rhea" id="RHEA:58744"/>
        <dbReference type="ChEBI" id="CHEBI:15377"/>
        <dbReference type="ChEBI" id="CHEBI:15378"/>
        <dbReference type="ChEBI" id="CHEBI:33019"/>
        <dbReference type="ChEBI" id="CHEBI:58285"/>
        <dbReference type="ChEBI" id="CHEBI:87133"/>
    </reaction>
</comment>
<dbReference type="EMBL" id="AWGA01000011">
    <property type="protein sequence ID" value="TEA28002.1"/>
    <property type="molecule type" value="Genomic_DNA"/>
</dbReference>
<gene>
    <name evidence="9" type="ORF">O970_00835</name>
</gene>
<name>A0AB94IER4_9GAMM</name>
<reference evidence="9 10" key="1">
    <citation type="journal article" date="2014" name="Appl. Environ. Microbiol.">
        <title>Genomic features of a bumble bee symbiont reflect its host environment.</title>
        <authorList>
            <person name="Martinson V.G."/>
            <person name="Magoc T."/>
            <person name="Koch H."/>
            <person name="Salzberg S.L."/>
            <person name="Moran N.A."/>
        </authorList>
    </citation>
    <scope>NUCLEOTIDE SEQUENCE [LARGE SCALE GENOMIC DNA]</scope>
    <source>
        <strain evidence="9 10">Bimp</strain>
    </source>
</reference>
<dbReference type="Gene3D" id="3.90.950.10">
    <property type="match status" value="1"/>
</dbReference>
<dbReference type="InterPro" id="IPR003697">
    <property type="entry name" value="Maf-like"/>
</dbReference>
<evidence type="ECO:0000313" key="10">
    <source>
        <dbReference type="Proteomes" id="UP000506160"/>
    </source>
</evidence>
<dbReference type="Pfam" id="PF02545">
    <property type="entry name" value="Maf"/>
    <property type="match status" value="1"/>
</dbReference>
<organism evidence="9 10">
    <name type="scientific">Candidatus Schmidhempelia bombi str. Bimp</name>
    <dbReference type="NCBI Taxonomy" id="1387197"/>
    <lineage>
        <taxon>Bacteria</taxon>
        <taxon>Pseudomonadati</taxon>
        <taxon>Pseudomonadota</taxon>
        <taxon>Gammaproteobacteria</taxon>
        <taxon>Orbales</taxon>
        <taxon>Orbaceae</taxon>
        <taxon>Candidatus Schmidhempelia</taxon>
    </lineage>
</organism>
<dbReference type="AlphaFoldDB" id="A0AB94IER4"/>
<dbReference type="PIRSF" id="PIRSF006305">
    <property type="entry name" value="Maf"/>
    <property type="match status" value="1"/>
</dbReference>
<accession>A0AB94IER4</accession>
<comment type="catalytic activity">
    <reaction evidence="8">
        <text>a ribonucleoside 5'-triphosphate + H2O = a ribonucleoside 5'-phosphate + diphosphate + H(+)</text>
        <dbReference type="Rhea" id="RHEA:23996"/>
        <dbReference type="ChEBI" id="CHEBI:15377"/>
        <dbReference type="ChEBI" id="CHEBI:15378"/>
        <dbReference type="ChEBI" id="CHEBI:33019"/>
        <dbReference type="ChEBI" id="CHEBI:58043"/>
        <dbReference type="ChEBI" id="CHEBI:61557"/>
        <dbReference type="EC" id="3.6.1.9"/>
    </reaction>
</comment>
<comment type="similarity">
    <text evidence="7">Belongs to the Maf family. YceF subfamily.</text>
</comment>
<dbReference type="HAMAP" id="MF_00528">
    <property type="entry name" value="Maf"/>
    <property type="match status" value="1"/>
</dbReference>
<evidence type="ECO:0000256" key="4">
    <source>
        <dbReference type="ARBA" id="ARBA00023080"/>
    </source>
</evidence>
<keyword evidence="2 8" id="KW-0963">Cytoplasm</keyword>
<evidence type="ECO:0000256" key="3">
    <source>
        <dbReference type="ARBA" id="ARBA00022801"/>
    </source>
</evidence>
<keyword evidence="4 8" id="KW-0546">Nucleotide metabolism</keyword>
<dbReference type="CDD" id="cd00555">
    <property type="entry name" value="Maf"/>
    <property type="match status" value="1"/>
</dbReference>
<evidence type="ECO:0000256" key="7">
    <source>
        <dbReference type="ARBA" id="ARBA00060749"/>
    </source>
</evidence>
<comment type="function">
    <text evidence="8">Nucleoside triphosphate pyrophosphatase. May have a dual role in cell division arrest and in preventing the incorporation of modified nucleotides into cellular nucleic acids.</text>
</comment>
<keyword evidence="3 8" id="KW-0378">Hydrolase</keyword>